<reference evidence="2 3" key="1">
    <citation type="submission" date="2024-09" db="EMBL/GenBank/DDBJ databases">
        <authorList>
            <person name="Sun Q."/>
            <person name="Mori K."/>
        </authorList>
    </citation>
    <scope>NUCLEOTIDE SEQUENCE [LARGE SCALE GENOMIC DNA]</scope>
    <source>
        <strain evidence="2 3">JCM 15389</strain>
    </source>
</reference>
<dbReference type="EMBL" id="JBHLYQ010000110">
    <property type="protein sequence ID" value="MFC0082512.1"/>
    <property type="molecule type" value="Genomic_DNA"/>
</dbReference>
<dbReference type="RefSeq" id="WP_377790117.1">
    <property type="nucleotide sequence ID" value="NZ_JBHLYQ010000110.1"/>
</dbReference>
<protein>
    <recommendedName>
        <fullName evidence="1">Flavodoxin-like domain-containing protein</fullName>
    </recommendedName>
</protein>
<dbReference type="PROSITE" id="PS50902">
    <property type="entry name" value="FLAVODOXIN_LIKE"/>
    <property type="match status" value="1"/>
</dbReference>
<dbReference type="InterPro" id="IPR008254">
    <property type="entry name" value="Flavodoxin/NO_synth"/>
</dbReference>
<name>A0ABV6C8F0_9ACTN</name>
<dbReference type="SUPFAM" id="SSF52218">
    <property type="entry name" value="Flavoproteins"/>
    <property type="match status" value="1"/>
</dbReference>
<accession>A0ABV6C8F0</accession>
<comment type="caution">
    <text evidence="2">The sequence shown here is derived from an EMBL/GenBank/DDBJ whole genome shotgun (WGS) entry which is preliminary data.</text>
</comment>
<dbReference type="InterPro" id="IPR029039">
    <property type="entry name" value="Flavoprotein-like_sf"/>
</dbReference>
<keyword evidence="3" id="KW-1185">Reference proteome</keyword>
<proteinExistence type="predicted"/>
<feature type="domain" description="Flavodoxin-like" evidence="1">
    <location>
        <begin position="9"/>
        <end position="156"/>
    </location>
</feature>
<gene>
    <name evidence="2" type="ORF">ACFFRE_10260</name>
</gene>
<evidence type="ECO:0000313" key="2">
    <source>
        <dbReference type="EMBL" id="MFC0082512.1"/>
    </source>
</evidence>
<dbReference type="Proteomes" id="UP001589788">
    <property type="component" value="Unassembled WGS sequence"/>
</dbReference>
<evidence type="ECO:0000259" key="1">
    <source>
        <dbReference type="PROSITE" id="PS50902"/>
    </source>
</evidence>
<sequence>MTGSSERWFLLVSHSRTGSTAELAGAAEDGARQASTLLVRHLAAEEAGPDDVLRAAAILLAAPARFGGIAGLMKDFLERIYYPCLERTPGLPAALVVKGDTDVAGAVRDVERILTGLRWRLVLPPLRVVGSLTDEARQAAFELGGSLAAGVEMGAF</sequence>
<evidence type="ECO:0000313" key="3">
    <source>
        <dbReference type="Proteomes" id="UP001589788"/>
    </source>
</evidence>
<dbReference type="Gene3D" id="3.40.50.360">
    <property type="match status" value="1"/>
</dbReference>
<organism evidence="2 3">
    <name type="scientific">Aciditerrimonas ferrireducens</name>
    <dbReference type="NCBI Taxonomy" id="667306"/>
    <lineage>
        <taxon>Bacteria</taxon>
        <taxon>Bacillati</taxon>
        <taxon>Actinomycetota</taxon>
        <taxon>Acidimicrobiia</taxon>
        <taxon>Acidimicrobiales</taxon>
        <taxon>Acidimicrobiaceae</taxon>
        <taxon>Aciditerrimonas</taxon>
    </lineage>
</organism>